<feature type="compositionally biased region" description="Polar residues" evidence="2">
    <location>
        <begin position="321"/>
        <end position="336"/>
    </location>
</feature>
<reference evidence="3" key="1">
    <citation type="submission" date="2020-11" db="EMBL/GenBank/DDBJ databases">
        <authorList>
            <person name="Tran Van P."/>
        </authorList>
    </citation>
    <scope>NUCLEOTIDE SEQUENCE</scope>
</reference>
<feature type="non-terminal residue" evidence="3">
    <location>
        <position position="1"/>
    </location>
</feature>
<gene>
    <name evidence="3" type="ORF">CTOB1V02_LOCUS11754</name>
</gene>
<name>A0A7R8ZRN5_9CRUS</name>
<sequence length="463" mass="52953">MWSRRPSEADACLVVLEHFSGDPKAVEKLALYEANEENDPDREMVFLDAKTDLERELKRNEEELRQAIAREREEEVKRSLCVSKSTDRWVGPLLPKVHERFLSGDRSLTIQDTINKHVFLKKIENQQVTFYKVACRILICRDIRRYGETLAAMRDSVISVTDALERFREEENRKFLARQVAVMVQDFWFSFHRGEVGSPSLRHFAVKFYLSLDIVNEEVGLYRERPLSNQLFNSVDEQLLRLQEESQVRSLTLPGRLTGVVDDSAWILRADFMEYDAQPMHQDLLPPLLIRKRKRFRDDLMSPRRAAFALESDCLLRGSYQRAQRPTTSRRQSTGSGKTGNHGHEMGVGNGGCRGLLPTFSSDSLPPAPGPVPLLGPSYPTMGRGSSAMIAASPIQTWSLFDPPVTTHFKLCRENQHFILRGINGVPRLHSRVVACEGLHHFSVTSREQPSDIPWLLREDESL</sequence>
<accession>A0A7R8ZRN5</accession>
<dbReference type="EMBL" id="OB667321">
    <property type="protein sequence ID" value="CAD7233936.1"/>
    <property type="molecule type" value="Genomic_DNA"/>
</dbReference>
<keyword evidence="1" id="KW-0175">Coiled coil</keyword>
<evidence type="ECO:0000313" key="3">
    <source>
        <dbReference type="EMBL" id="CAD7233936.1"/>
    </source>
</evidence>
<feature type="region of interest" description="Disordered" evidence="2">
    <location>
        <begin position="320"/>
        <end position="349"/>
    </location>
</feature>
<evidence type="ECO:0000256" key="1">
    <source>
        <dbReference type="SAM" id="Coils"/>
    </source>
</evidence>
<dbReference type="AlphaFoldDB" id="A0A7R8ZRN5"/>
<protein>
    <submittedName>
        <fullName evidence="3">Uncharacterized protein</fullName>
    </submittedName>
</protein>
<feature type="coiled-coil region" evidence="1">
    <location>
        <begin position="47"/>
        <end position="77"/>
    </location>
</feature>
<evidence type="ECO:0000256" key="2">
    <source>
        <dbReference type="SAM" id="MobiDB-lite"/>
    </source>
</evidence>
<proteinExistence type="predicted"/>
<organism evidence="3">
    <name type="scientific">Cyprideis torosa</name>
    <dbReference type="NCBI Taxonomy" id="163714"/>
    <lineage>
        <taxon>Eukaryota</taxon>
        <taxon>Metazoa</taxon>
        <taxon>Ecdysozoa</taxon>
        <taxon>Arthropoda</taxon>
        <taxon>Crustacea</taxon>
        <taxon>Oligostraca</taxon>
        <taxon>Ostracoda</taxon>
        <taxon>Podocopa</taxon>
        <taxon>Podocopida</taxon>
        <taxon>Cytherocopina</taxon>
        <taxon>Cytheroidea</taxon>
        <taxon>Cytherideidae</taxon>
        <taxon>Cyprideis</taxon>
    </lineage>
</organism>